<feature type="compositionally biased region" description="Basic and acidic residues" evidence="1">
    <location>
        <begin position="15"/>
        <end position="25"/>
    </location>
</feature>
<evidence type="ECO:0000259" key="2">
    <source>
        <dbReference type="Pfam" id="PF05678"/>
    </source>
</evidence>
<dbReference type="Pfam" id="PF05678">
    <property type="entry name" value="VQ"/>
    <property type="match status" value="1"/>
</dbReference>
<dbReference type="Proteomes" id="UP001293593">
    <property type="component" value="Unassembled WGS sequence"/>
</dbReference>
<dbReference type="InterPro" id="IPR008889">
    <property type="entry name" value="VQ"/>
</dbReference>
<feature type="compositionally biased region" description="Basic residues" evidence="1">
    <location>
        <begin position="28"/>
        <end position="38"/>
    </location>
</feature>
<proteinExistence type="predicted"/>
<dbReference type="AlphaFoldDB" id="A0AAE1J4V8"/>
<sequence>MMQEYSSSYGSSVAEEAKDAKHDSWLHSVRKPMSKPCKKSPLAPMPPSPIKVYNVDPINFRDLVQQLTGAPEFKPHHHHHLQGVALVPTPMPVSSFVDAPSRDNIATVSSSNFNWAPQAPMSNLFQQDLQADAMGMGSKYQDISSTGWN</sequence>
<evidence type="ECO:0000256" key="1">
    <source>
        <dbReference type="SAM" id="MobiDB-lite"/>
    </source>
</evidence>
<name>A0AAE1J4V8_9FABA</name>
<evidence type="ECO:0000313" key="3">
    <source>
        <dbReference type="EMBL" id="KAK4262427.1"/>
    </source>
</evidence>
<protein>
    <recommendedName>
        <fullName evidence="2">VQ domain-containing protein</fullName>
    </recommendedName>
</protein>
<reference evidence="3" key="1">
    <citation type="submission" date="2023-10" db="EMBL/GenBank/DDBJ databases">
        <title>Chromosome-level genome of the transformable northern wattle, Acacia crassicarpa.</title>
        <authorList>
            <person name="Massaro I."/>
            <person name="Sinha N.R."/>
            <person name="Poethig S."/>
            <person name="Leichty A.R."/>
        </authorList>
    </citation>
    <scope>NUCLEOTIDE SEQUENCE</scope>
    <source>
        <strain evidence="3">Acra3RX</strain>
        <tissue evidence="3">Leaf</tissue>
    </source>
</reference>
<organism evidence="3 4">
    <name type="scientific">Acacia crassicarpa</name>
    <name type="common">northern wattle</name>
    <dbReference type="NCBI Taxonomy" id="499986"/>
    <lineage>
        <taxon>Eukaryota</taxon>
        <taxon>Viridiplantae</taxon>
        <taxon>Streptophyta</taxon>
        <taxon>Embryophyta</taxon>
        <taxon>Tracheophyta</taxon>
        <taxon>Spermatophyta</taxon>
        <taxon>Magnoliopsida</taxon>
        <taxon>eudicotyledons</taxon>
        <taxon>Gunneridae</taxon>
        <taxon>Pentapetalae</taxon>
        <taxon>rosids</taxon>
        <taxon>fabids</taxon>
        <taxon>Fabales</taxon>
        <taxon>Fabaceae</taxon>
        <taxon>Caesalpinioideae</taxon>
        <taxon>mimosoid clade</taxon>
        <taxon>Acacieae</taxon>
        <taxon>Acacia</taxon>
    </lineage>
</organism>
<dbReference type="InterPro" id="IPR039610">
    <property type="entry name" value="VQ29"/>
</dbReference>
<feature type="domain" description="VQ" evidence="2">
    <location>
        <begin position="51"/>
        <end position="72"/>
    </location>
</feature>
<feature type="region of interest" description="Disordered" evidence="1">
    <location>
        <begin position="1"/>
        <end position="45"/>
    </location>
</feature>
<dbReference type="PANTHER" id="PTHR34794:SF1">
    <property type="entry name" value="OS10G0101800 PROTEIN"/>
    <property type="match status" value="1"/>
</dbReference>
<evidence type="ECO:0000313" key="4">
    <source>
        <dbReference type="Proteomes" id="UP001293593"/>
    </source>
</evidence>
<accession>A0AAE1J4V8</accession>
<gene>
    <name evidence="3" type="ORF">QN277_027987</name>
</gene>
<keyword evidence="4" id="KW-1185">Reference proteome</keyword>
<comment type="caution">
    <text evidence="3">The sequence shown here is derived from an EMBL/GenBank/DDBJ whole genome shotgun (WGS) entry which is preliminary data.</text>
</comment>
<feature type="compositionally biased region" description="Polar residues" evidence="1">
    <location>
        <begin position="1"/>
        <end position="11"/>
    </location>
</feature>
<dbReference type="PANTHER" id="PTHR34794">
    <property type="entry name" value="EXPRESSED PROTEIN"/>
    <property type="match status" value="1"/>
</dbReference>
<dbReference type="EMBL" id="JAWXYG010000009">
    <property type="protein sequence ID" value="KAK4262427.1"/>
    <property type="molecule type" value="Genomic_DNA"/>
</dbReference>